<accession>A0A1I7S2T3</accession>
<feature type="compositionally biased region" description="Basic residues" evidence="1">
    <location>
        <begin position="39"/>
        <end position="49"/>
    </location>
</feature>
<feature type="region of interest" description="Disordered" evidence="1">
    <location>
        <begin position="39"/>
        <end position="92"/>
    </location>
</feature>
<feature type="compositionally biased region" description="Basic residues" evidence="1">
    <location>
        <begin position="83"/>
        <end position="92"/>
    </location>
</feature>
<organism evidence="2 3">
    <name type="scientific">Bursaphelenchus xylophilus</name>
    <name type="common">Pinewood nematode worm</name>
    <name type="synonym">Aphelenchoides xylophilus</name>
    <dbReference type="NCBI Taxonomy" id="6326"/>
    <lineage>
        <taxon>Eukaryota</taxon>
        <taxon>Metazoa</taxon>
        <taxon>Ecdysozoa</taxon>
        <taxon>Nematoda</taxon>
        <taxon>Chromadorea</taxon>
        <taxon>Rhabditida</taxon>
        <taxon>Tylenchina</taxon>
        <taxon>Tylenchomorpha</taxon>
        <taxon>Aphelenchoidea</taxon>
        <taxon>Aphelenchoididae</taxon>
        <taxon>Bursaphelenchus</taxon>
    </lineage>
</organism>
<sequence>MFNESLIRRDIRSRIYRLHPDPAPKVGHKFRPGPRRLQQKNRIHNRRMGIKAETKAEGPRKPLRQEVEHTPIRSKINQQHPNCKLRSKQKRN</sequence>
<feature type="compositionally biased region" description="Basic and acidic residues" evidence="1">
    <location>
        <begin position="50"/>
        <end position="71"/>
    </location>
</feature>
<evidence type="ECO:0000313" key="3">
    <source>
        <dbReference type="WBParaSite" id="BXY_0731300.1"/>
    </source>
</evidence>
<dbReference type="Proteomes" id="UP000095284">
    <property type="component" value="Unplaced"/>
</dbReference>
<evidence type="ECO:0000256" key="1">
    <source>
        <dbReference type="SAM" id="MobiDB-lite"/>
    </source>
</evidence>
<name>A0A1I7S2T3_BURXY</name>
<dbReference type="AlphaFoldDB" id="A0A1I7S2T3"/>
<proteinExistence type="predicted"/>
<evidence type="ECO:0000313" key="2">
    <source>
        <dbReference type="Proteomes" id="UP000095284"/>
    </source>
</evidence>
<protein>
    <submittedName>
        <fullName evidence="3">Uncharacterized protein</fullName>
    </submittedName>
</protein>
<reference evidence="3" key="1">
    <citation type="submission" date="2016-11" db="UniProtKB">
        <authorList>
            <consortium name="WormBaseParasite"/>
        </authorList>
    </citation>
    <scope>IDENTIFICATION</scope>
</reference>
<dbReference type="WBParaSite" id="BXY_0731300.1">
    <property type="protein sequence ID" value="BXY_0731300.1"/>
    <property type="gene ID" value="BXY_0731300"/>
</dbReference>